<dbReference type="InterPro" id="IPR012001">
    <property type="entry name" value="Thiamin_PyroP_enz_TPP-bd_dom"/>
</dbReference>
<dbReference type="EMBL" id="JBHTLU010000031">
    <property type="protein sequence ID" value="MFD1222950.1"/>
    <property type="molecule type" value="Genomic_DNA"/>
</dbReference>
<dbReference type="SUPFAM" id="SSF52467">
    <property type="entry name" value="DHS-like NAD/FAD-binding domain"/>
    <property type="match status" value="1"/>
</dbReference>
<protein>
    <submittedName>
        <fullName evidence="7">Thiamine pyrophosphate-binding protein</fullName>
    </submittedName>
</protein>
<dbReference type="RefSeq" id="WP_345588871.1">
    <property type="nucleotide sequence ID" value="NZ_BAABJG010000015.1"/>
</dbReference>
<evidence type="ECO:0000259" key="6">
    <source>
        <dbReference type="Pfam" id="PF02776"/>
    </source>
</evidence>
<dbReference type="InterPro" id="IPR000399">
    <property type="entry name" value="TPP-bd_CS"/>
</dbReference>
<comment type="similarity">
    <text evidence="1 3">Belongs to the TPP enzyme family.</text>
</comment>
<feature type="domain" description="Thiamine pyrophosphate enzyme central" evidence="4">
    <location>
        <begin position="207"/>
        <end position="335"/>
    </location>
</feature>
<dbReference type="Gene3D" id="3.40.50.1220">
    <property type="entry name" value="TPP-binding domain"/>
    <property type="match status" value="1"/>
</dbReference>
<dbReference type="Pfam" id="PF02775">
    <property type="entry name" value="TPP_enzyme_C"/>
    <property type="match status" value="1"/>
</dbReference>
<keyword evidence="2 3" id="KW-0786">Thiamine pyrophosphate</keyword>
<gene>
    <name evidence="7" type="ORF">ACFQ4B_22795</name>
</gene>
<dbReference type="InterPro" id="IPR029061">
    <property type="entry name" value="THDP-binding"/>
</dbReference>
<feature type="domain" description="Thiamine pyrophosphate enzyme N-terminal TPP-binding" evidence="6">
    <location>
        <begin position="21"/>
        <end position="136"/>
    </location>
</feature>
<dbReference type="PROSITE" id="PS00187">
    <property type="entry name" value="TPP_ENZYMES"/>
    <property type="match status" value="1"/>
</dbReference>
<dbReference type="Pfam" id="PF00205">
    <property type="entry name" value="TPP_enzyme_M"/>
    <property type="match status" value="1"/>
</dbReference>
<proteinExistence type="inferred from homology"/>
<dbReference type="Pfam" id="PF02776">
    <property type="entry name" value="TPP_enzyme_N"/>
    <property type="match status" value="1"/>
</dbReference>
<feature type="domain" description="Thiamine pyrophosphate enzyme TPP-binding" evidence="5">
    <location>
        <begin position="397"/>
        <end position="542"/>
    </location>
</feature>
<dbReference type="InterPro" id="IPR047211">
    <property type="entry name" value="POXB-like"/>
</dbReference>
<dbReference type="PANTHER" id="PTHR42981:SF2">
    <property type="entry name" value="PYRUVATE DEHYDROGENASE [UBIQUINONE]"/>
    <property type="match status" value="1"/>
</dbReference>
<evidence type="ECO:0000259" key="5">
    <source>
        <dbReference type="Pfam" id="PF02775"/>
    </source>
</evidence>
<dbReference type="InterPro" id="IPR011766">
    <property type="entry name" value="TPP_enzyme_TPP-bd"/>
</dbReference>
<accession>A0ABW3UQA4</accession>
<evidence type="ECO:0000259" key="4">
    <source>
        <dbReference type="Pfam" id="PF00205"/>
    </source>
</evidence>
<dbReference type="SUPFAM" id="SSF52518">
    <property type="entry name" value="Thiamin diphosphate-binding fold (THDP-binding)"/>
    <property type="match status" value="2"/>
</dbReference>
<evidence type="ECO:0000313" key="8">
    <source>
        <dbReference type="Proteomes" id="UP001597180"/>
    </source>
</evidence>
<dbReference type="InterPro" id="IPR012000">
    <property type="entry name" value="Thiamin_PyroP_enz_cen_dom"/>
</dbReference>
<dbReference type="PANTHER" id="PTHR42981">
    <property type="entry name" value="PYRUVATE DEHYDROGENASE [UBIQUINONE]"/>
    <property type="match status" value="1"/>
</dbReference>
<evidence type="ECO:0000256" key="2">
    <source>
        <dbReference type="ARBA" id="ARBA00023052"/>
    </source>
</evidence>
<name>A0ABW3UQA4_9BACL</name>
<organism evidence="7 8">
    <name type="scientific">Paenibacillus vulneris</name>
    <dbReference type="NCBI Taxonomy" id="1133364"/>
    <lineage>
        <taxon>Bacteria</taxon>
        <taxon>Bacillati</taxon>
        <taxon>Bacillota</taxon>
        <taxon>Bacilli</taxon>
        <taxon>Bacillales</taxon>
        <taxon>Paenibacillaceae</taxon>
        <taxon>Paenibacillus</taxon>
    </lineage>
</organism>
<evidence type="ECO:0000256" key="1">
    <source>
        <dbReference type="ARBA" id="ARBA00007812"/>
    </source>
</evidence>
<dbReference type="Proteomes" id="UP001597180">
    <property type="component" value="Unassembled WGS sequence"/>
</dbReference>
<dbReference type="InterPro" id="IPR029035">
    <property type="entry name" value="DHS-like_NAD/FAD-binding_dom"/>
</dbReference>
<sequence length="554" mass="60015">MSLSVLNPANQNKTLTANELTVAQYILEQLAVWGVKRIFGVIGDANLYLLDALAKQSKIQYIACKHEGSAALMASAEAKLTGRVAVCLATSGPGIANLINGLADAAMDHAGVLVLTGQVDEPHIGTHTKQYINQQQLISPIAEKSELLAHPDALPEILQECLIRAKMFGAVTHLSIPKDLYTLKVQGKVKGYPEHLHQELLTPEGKIKEAADMLQGAQRPLFLLGRGAQDSAAQIQQLAEAVQAAVVTTYTARSFFPNNHELYSGGLGQAGSEASTILLDESDLIVILGGTWWPEGYTPKQPRILQIDKSPVQMGIGHEIAMGLVGDLKQIVPKLLQMAVPTGAARDEWKLRIKEVTESWKATIVRETQQETAPMAPQRVIHTLSNLAAPNAIIAVDTGDHTLWLNRVFQAKQQEFLISGRWRTLGFGLPAAIAAQLEYPDRQVIAVVGDGGVVQTLMEFQTAVQLGLPIVVLIMNNGSYAMEKNRMETAGLQTLGSVLVNPDFAKIAEACGGMGRRVQSPQQLEQELRSALEQRKPCILDVQIQAAVVPHTKL</sequence>
<reference evidence="8" key="1">
    <citation type="journal article" date="2019" name="Int. J. Syst. Evol. Microbiol.">
        <title>The Global Catalogue of Microorganisms (GCM) 10K type strain sequencing project: providing services to taxonomists for standard genome sequencing and annotation.</title>
        <authorList>
            <consortium name="The Broad Institute Genomics Platform"/>
            <consortium name="The Broad Institute Genome Sequencing Center for Infectious Disease"/>
            <person name="Wu L."/>
            <person name="Ma J."/>
        </authorList>
    </citation>
    <scope>NUCLEOTIDE SEQUENCE [LARGE SCALE GENOMIC DNA]</scope>
    <source>
        <strain evidence="8">CCUG 53270</strain>
    </source>
</reference>
<evidence type="ECO:0000256" key="3">
    <source>
        <dbReference type="RuleBase" id="RU362132"/>
    </source>
</evidence>
<keyword evidence="8" id="KW-1185">Reference proteome</keyword>
<dbReference type="Gene3D" id="3.40.50.970">
    <property type="match status" value="2"/>
</dbReference>
<evidence type="ECO:0000313" key="7">
    <source>
        <dbReference type="EMBL" id="MFD1222950.1"/>
    </source>
</evidence>
<comment type="caution">
    <text evidence="7">The sequence shown here is derived from an EMBL/GenBank/DDBJ whole genome shotgun (WGS) entry which is preliminary data.</text>
</comment>